<feature type="domain" description="DUF7226" evidence="3">
    <location>
        <begin position="286"/>
        <end position="426"/>
    </location>
</feature>
<dbReference type="InterPro" id="IPR054266">
    <property type="entry name" value="DUF6997"/>
</dbReference>
<evidence type="ECO:0008006" key="6">
    <source>
        <dbReference type="Google" id="ProtNLM"/>
    </source>
</evidence>
<evidence type="ECO:0000259" key="2">
    <source>
        <dbReference type="Pfam" id="PF22518"/>
    </source>
</evidence>
<dbReference type="Pfam" id="PF23871">
    <property type="entry name" value="DUF7226"/>
    <property type="match status" value="1"/>
</dbReference>
<reference evidence="4 5" key="1">
    <citation type="submission" date="2023-04" db="EMBL/GenBank/DDBJ databases">
        <authorList>
            <person name="Hsu D."/>
        </authorList>
    </citation>
    <scope>NUCLEOTIDE SEQUENCE [LARGE SCALE GENOMIC DNA]</scope>
    <source>
        <strain evidence="4 5">MK1</strain>
    </source>
</reference>
<evidence type="ECO:0000259" key="1">
    <source>
        <dbReference type="Pfam" id="PF22515"/>
    </source>
</evidence>
<evidence type="ECO:0000259" key="3">
    <source>
        <dbReference type="Pfam" id="PF23871"/>
    </source>
</evidence>
<dbReference type="KEGG" id="dbc:MFMK1_001311"/>
<dbReference type="RefSeq" id="WP_366924342.1">
    <property type="nucleotide sequence ID" value="NZ_CP121694.1"/>
</dbReference>
<dbReference type="Pfam" id="PF22518">
    <property type="entry name" value="DUF6997"/>
    <property type="match status" value="1"/>
</dbReference>
<accession>A0AAU0UMT6</accession>
<gene>
    <name evidence="4" type="ORF">MFMK1_001311</name>
</gene>
<organism evidence="4 5">
    <name type="scientific">Metallumcola ferriviriculae</name>
    <dbReference type="NCBI Taxonomy" id="3039180"/>
    <lineage>
        <taxon>Bacteria</taxon>
        <taxon>Bacillati</taxon>
        <taxon>Bacillota</taxon>
        <taxon>Clostridia</taxon>
        <taxon>Neomoorellales</taxon>
        <taxon>Desulfitibacteraceae</taxon>
        <taxon>Metallumcola</taxon>
    </lineage>
</organism>
<sequence>MTKTKNDIAWAKLFDKYNILPHVKKHEYFEITAAQINEFREARLMTKFDHKSNLPQMFEQNGLSILPVTRGSYIISNLKAYHKFENVKPEVKTIIFPDYIETIDYENITSESAAISCAYITGILGNFIEDEEILPTVFGRMSSGQFNFNIQNVAQGTNFTVNVQNSQIEIDAGYESLRYFTLIEAKNSLSDDFLVRQIYYPFRCWQSKIRKDIKNVYLTYSNGIFSLYEYQFREPSHYNSLFLVRQKNYTIDKGNIELEDIKEILRTVQIVEEPRLQFPQANSFLRLINLCELLHESEVLTRDEITTMYDFANRQTNYYTDAARYLGLVDKAKNNDGEIIYFLTDEGRDLFKLSLRARQLEFVRIILSYRVFNETLKLYLRAGIVPADEVVTIMKQSNLYNINSNDTFYRRASTVKKWIEWIIELTL</sequence>
<dbReference type="AlphaFoldDB" id="A0AAU0UMT6"/>
<protein>
    <recommendedName>
        <fullName evidence="6">Transcriptional regulator</fullName>
    </recommendedName>
</protein>
<dbReference type="InterPro" id="IPR054265">
    <property type="entry name" value="DUF6996"/>
</dbReference>
<dbReference type="EMBL" id="CP121694">
    <property type="protein sequence ID" value="WRO21501.1"/>
    <property type="molecule type" value="Genomic_DNA"/>
</dbReference>
<keyword evidence="5" id="KW-1185">Reference proteome</keyword>
<name>A0AAU0UMT6_9FIRM</name>
<dbReference type="Pfam" id="PF22515">
    <property type="entry name" value="DUF6996"/>
    <property type="match status" value="1"/>
</dbReference>
<proteinExistence type="predicted"/>
<evidence type="ECO:0000313" key="5">
    <source>
        <dbReference type="Proteomes" id="UP001329915"/>
    </source>
</evidence>
<dbReference type="Proteomes" id="UP001329915">
    <property type="component" value="Chromosome"/>
</dbReference>
<feature type="domain" description="DUF6996" evidence="1">
    <location>
        <begin position="7"/>
        <end position="75"/>
    </location>
</feature>
<dbReference type="InterPro" id="IPR055650">
    <property type="entry name" value="DUF7226"/>
</dbReference>
<feature type="domain" description="DUF6997" evidence="2">
    <location>
        <begin position="77"/>
        <end position="250"/>
    </location>
</feature>
<evidence type="ECO:0000313" key="4">
    <source>
        <dbReference type="EMBL" id="WRO21501.1"/>
    </source>
</evidence>